<sequence>MDPTVPLATYRLQFTKDFGFDQAAALVPYLKDLGISHLYASPFLKARPGSTHGYDIVDHDRLNPELGGDEAFLRMSDALKAHGLGLILDFVPNHMGVGQADNAWWLDVLEWGQKSPYAGAFDIDWDALPHRRHPGVLLPILGRPYGDALQAGEIELKYDAENGSFAAWYFTHKLPINPQRYSEMLRTIVNAAAAADDPAGHELIALAHEYRNPNHPAYRDAASLKQRLAGITGAAAVIERGLAAYRGEAGAGALHRLLERQHYRLAYWRVAFSAVNYRRFFDISDLAGLRVEDIKTFRAIHPLVMRLIAQDRLQGLRLDHIDGLRDPAQYTRRLSQLVRKVRREAGLLSSFYIIVEKILGDGEPMPNLPGVSGTTGYEWLNTISRVLVDDKGLQPLEQTWRSFTGQRAGFDEMLDAAKLRVMVSMLASEFTVLSRALARIAAGHFSTRDYTIDRLRLALQLYAREFPVYRTYETAGGAGTHDRDLIEGTIARARARWEGPDPQIFDFLRDAITLDLIAQGGYSAPRLRNFALKLQQFTGPLMAKALEDTTFYRHHRLLALNEVGGDPVAPALSPAEFHRRQEQRVENHDHGLTATATHDTKRGEDARARLLALSEMAGEWDASVKDWASRNTALIQYIDGKRRPSKGHEYMLYQALVGAWPGESTPDFAERMQAYALKAAREGKEETSWTNPDEAYEKALTDFVARLLDPKVSEGFLTSFTAFAERTALLGALNGLSQLALKALLPGVPDFYQGTELWDLSLVDPDNRRPVDFPTRKIWLADIPTDWSALASQWRDGRLKLALTHALLRLRNEHAELFTRGTYEALDVTGADADHVIAFRWRRNRKELIAAIGRHFAPLTDSGRRWPQTWNFRVEAITDEYTVALGSDRKAAPNLAELFATLPVTVLVRT</sequence>
<dbReference type="PANTHER" id="PTHR10357">
    <property type="entry name" value="ALPHA-AMYLASE FAMILY MEMBER"/>
    <property type="match status" value="1"/>
</dbReference>
<dbReference type="AlphaFoldDB" id="A0A346A3D5"/>
<dbReference type="GO" id="GO:0005992">
    <property type="term" value="P:trehalose biosynthetic process"/>
    <property type="evidence" value="ECO:0007669"/>
    <property type="project" value="TreeGrafter"/>
</dbReference>
<proteinExistence type="predicted"/>
<reference evidence="2 3" key="1">
    <citation type="submission" date="2018-07" db="EMBL/GenBank/DDBJ databases">
        <authorList>
            <person name="Quirk P.G."/>
            <person name="Krulwich T.A."/>
        </authorList>
    </citation>
    <scope>NUCLEOTIDE SEQUENCE [LARGE SCALE GENOMIC DNA]</scope>
    <source>
        <strain evidence="2 3">CC-BB4</strain>
    </source>
</reference>
<dbReference type="GO" id="GO:0047470">
    <property type="term" value="F:(1,4)-alpha-D-glucan 1-alpha-D-glucosylmutase activity"/>
    <property type="evidence" value="ECO:0007669"/>
    <property type="project" value="TreeGrafter"/>
</dbReference>
<dbReference type="NCBIfam" id="TIGR02401">
    <property type="entry name" value="trehalose_TreY"/>
    <property type="match status" value="1"/>
</dbReference>
<name>A0A346A3D5_9HYPH</name>
<dbReference type="SMART" id="SM00642">
    <property type="entry name" value="Aamy"/>
    <property type="match status" value="1"/>
</dbReference>
<keyword evidence="3" id="KW-1185">Reference proteome</keyword>
<dbReference type="PANTHER" id="PTHR10357:SF216">
    <property type="entry name" value="MALTOOLIGOSYL TREHALOSE SYNTHASE-RELATED"/>
    <property type="match status" value="1"/>
</dbReference>
<dbReference type="SUPFAM" id="SSF51445">
    <property type="entry name" value="(Trans)glycosidases"/>
    <property type="match status" value="1"/>
</dbReference>
<evidence type="ECO:0000313" key="3">
    <source>
        <dbReference type="Proteomes" id="UP000254889"/>
    </source>
</evidence>
<accession>A0A346A3D5</accession>
<dbReference type="KEGG" id="ptaw:DW352_26030"/>
<evidence type="ECO:0000313" key="2">
    <source>
        <dbReference type="EMBL" id="AXK83682.1"/>
    </source>
</evidence>
<organism evidence="2 3">
    <name type="scientific">Pseudolabrys taiwanensis</name>
    <dbReference type="NCBI Taxonomy" id="331696"/>
    <lineage>
        <taxon>Bacteria</taxon>
        <taxon>Pseudomonadati</taxon>
        <taxon>Pseudomonadota</taxon>
        <taxon>Alphaproteobacteria</taxon>
        <taxon>Hyphomicrobiales</taxon>
        <taxon>Xanthobacteraceae</taxon>
        <taxon>Pseudolabrys</taxon>
    </lineage>
</organism>
<gene>
    <name evidence="2" type="primary">treY</name>
    <name evidence="2" type="ORF">DW352_26030</name>
</gene>
<dbReference type="OrthoDB" id="9761577at2"/>
<dbReference type="EMBL" id="CP031417">
    <property type="protein sequence ID" value="AXK83682.1"/>
    <property type="molecule type" value="Genomic_DNA"/>
</dbReference>
<dbReference type="Pfam" id="PF00128">
    <property type="entry name" value="Alpha-amylase"/>
    <property type="match status" value="1"/>
</dbReference>
<dbReference type="InterPro" id="IPR012767">
    <property type="entry name" value="Trehalose_TreY"/>
</dbReference>
<feature type="domain" description="Glycosyl hydrolase family 13 catalytic" evidence="1">
    <location>
        <begin position="19"/>
        <end position="496"/>
    </location>
</feature>
<dbReference type="Gene3D" id="3.30.1590.10">
    <property type="entry name" value="Maltooligosyl trehalose synthase, domain 2"/>
    <property type="match status" value="1"/>
</dbReference>
<dbReference type="FunFam" id="3.20.20.80:FF:000341">
    <property type="entry name" value="Maltooligosyl trehalose synthase"/>
    <property type="match status" value="1"/>
</dbReference>
<dbReference type="CDD" id="cd11336">
    <property type="entry name" value="AmyAc_MTSase"/>
    <property type="match status" value="1"/>
</dbReference>
<dbReference type="Gene3D" id="3.20.20.80">
    <property type="entry name" value="Glycosidases"/>
    <property type="match status" value="3"/>
</dbReference>
<dbReference type="GO" id="GO:0030980">
    <property type="term" value="P:alpha-glucan catabolic process"/>
    <property type="evidence" value="ECO:0007669"/>
    <property type="project" value="TreeGrafter"/>
</dbReference>
<dbReference type="Proteomes" id="UP000254889">
    <property type="component" value="Chromosome"/>
</dbReference>
<evidence type="ECO:0000259" key="1">
    <source>
        <dbReference type="SMART" id="SM00642"/>
    </source>
</evidence>
<dbReference type="InterPro" id="IPR017853">
    <property type="entry name" value="GH"/>
</dbReference>
<protein>
    <submittedName>
        <fullName evidence="2">Malto-oligosyltrehalose synthase</fullName>
    </submittedName>
</protein>
<dbReference type="InterPro" id="IPR006047">
    <property type="entry name" value="GH13_cat_dom"/>
</dbReference>